<dbReference type="InterPro" id="IPR036388">
    <property type="entry name" value="WH-like_DNA-bd_sf"/>
</dbReference>
<evidence type="ECO:0000313" key="9">
    <source>
        <dbReference type="Proteomes" id="UP000016562"/>
    </source>
</evidence>
<dbReference type="OrthoDB" id="9801127at2"/>
<sequence>MSDIYQLSYSKMIIEHATAKCKQNGGQLTHKRKQILLCLVGSEKALSAYEIVDLYKEKYQESMSAMSVYRILEFLQEQGLVHRLQIANKYICCMHITCSHNHEASQFLICSNCFKVKEVSISAALIDELKNNVAAAGFVFASEQLEVNCLCEECQSL</sequence>
<dbReference type="GO" id="GO:0005829">
    <property type="term" value="C:cytosol"/>
    <property type="evidence" value="ECO:0007669"/>
    <property type="project" value="TreeGrafter"/>
</dbReference>
<keyword evidence="2" id="KW-0678">Repressor</keyword>
<dbReference type="InterPro" id="IPR043135">
    <property type="entry name" value="Fur_C"/>
</dbReference>
<keyword evidence="9" id="KW-1185">Reference proteome</keyword>
<accession>U3CJC1</accession>
<dbReference type="GO" id="GO:0045892">
    <property type="term" value="P:negative regulation of DNA-templated transcription"/>
    <property type="evidence" value="ECO:0007669"/>
    <property type="project" value="TreeGrafter"/>
</dbReference>
<keyword evidence="7" id="KW-0479">Metal-binding</keyword>
<dbReference type="STRING" id="1219080.VEZ01S_54_00050"/>
<dbReference type="GO" id="GO:0008270">
    <property type="term" value="F:zinc ion binding"/>
    <property type="evidence" value="ECO:0007669"/>
    <property type="project" value="TreeGrafter"/>
</dbReference>
<dbReference type="GO" id="GO:0003700">
    <property type="term" value="F:DNA-binding transcription factor activity"/>
    <property type="evidence" value="ECO:0007669"/>
    <property type="project" value="InterPro"/>
</dbReference>
<feature type="binding site" evidence="7">
    <location>
        <position position="151"/>
    </location>
    <ligand>
        <name>Zn(2+)</name>
        <dbReference type="ChEBI" id="CHEBI:29105"/>
    </ligand>
</feature>
<protein>
    <submittedName>
        <fullName evidence="8">Putative Fur family transcriptional regulator</fullName>
    </submittedName>
</protein>
<dbReference type="eggNOG" id="COG0735">
    <property type="taxonomic scope" value="Bacteria"/>
</dbReference>
<evidence type="ECO:0000256" key="5">
    <source>
        <dbReference type="ARBA" id="ARBA00023125"/>
    </source>
</evidence>
<dbReference type="EMBL" id="BATM01000054">
    <property type="protein sequence ID" value="GAD81254.1"/>
    <property type="molecule type" value="Genomic_DNA"/>
</dbReference>
<proteinExistence type="inferred from homology"/>
<evidence type="ECO:0000256" key="1">
    <source>
        <dbReference type="ARBA" id="ARBA00007957"/>
    </source>
</evidence>
<keyword evidence="6" id="KW-0804">Transcription</keyword>
<keyword evidence="3 7" id="KW-0862">Zinc</keyword>
<dbReference type="PANTHER" id="PTHR33202:SF6">
    <property type="entry name" value="ZINC UPTAKE REGULATION PROTEIN"/>
    <property type="match status" value="1"/>
</dbReference>
<dbReference type="Gene3D" id="1.10.10.10">
    <property type="entry name" value="Winged helix-like DNA-binding domain superfamily/Winged helix DNA-binding domain"/>
    <property type="match status" value="1"/>
</dbReference>
<comment type="caution">
    <text evidence="8">The sequence shown here is derived from an EMBL/GenBank/DDBJ whole genome shotgun (WGS) entry which is preliminary data.</text>
</comment>
<evidence type="ECO:0000256" key="4">
    <source>
        <dbReference type="ARBA" id="ARBA00023015"/>
    </source>
</evidence>
<dbReference type="InterPro" id="IPR002481">
    <property type="entry name" value="FUR"/>
</dbReference>
<evidence type="ECO:0000256" key="6">
    <source>
        <dbReference type="ARBA" id="ARBA00023163"/>
    </source>
</evidence>
<evidence type="ECO:0000256" key="2">
    <source>
        <dbReference type="ARBA" id="ARBA00022491"/>
    </source>
</evidence>
<keyword evidence="4" id="KW-0805">Transcription regulation</keyword>
<evidence type="ECO:0000256" key="3">
    <source>
        <dbReference type="ARBA" id="ARBA00022833"/>
    </source>
</evidence>
<feature type="binding site" evidence="7">
    <location>
        <position position="110"/>
    </location>
    <ligand>
        <name>Zn(2+)</name>
        <dbReference type="ChEBI" id="CHEBI:29105"/>
    </ligand>
</feature>
<evidence type="ECO:0000313" key="8">
    <source>
        <dbReference type="EMBL" id="GAD81254.1"/>
    </source>
</evidence>
<dbReference type="PANTHER" id="PTHR33202">
    <property type="entry name" value="ZINC UPTAKE REGULATION PROTEIN"/>
    <property type="match status" value="1"/>
</dbReference>
<comment type="similarity">
    <text evidence="1">Belongs to the Fur family.</text>
</comment>
<dbReference type="RefSeq" id="WP_021714951.1">
    <property type="nucleotide sequence ID" value="NZ_BATM01000054.1"/>
</dbReference>
<dbReference type="Gene3D" id="3.30.1490.190">
    <property type="match status" value="1"/>
</dbReference>
<dbReference type="Pfam" id="PF01475">
    <property type="entry name" value="FUR"/>
    <property type="match status" value="1"/>
</dbReference>
<dbReference type="AlphaFoldDB" id="U3CJC1"/>
<keyword evidence="5" id="KW-0238">DNA-binding</keyword>
<feature type="binding site" evidence="7">
    <location>
        <position position="154"/>
    </location>
    <ligand>
        <name>Zn(2+)</name>
        <dbReference type="ChEBI" id="CHEBI:29105"/>
    </ligand>
</feature>
<name>U3CJC1_9VIBR</name>
<organism evidence="8 9">
    <name type="scientific">Vibrio ezurae NBRC 102218</name>
    <dbReference type="NCBI Taxonomy" id="1219080"/>
    <lineage>
        <taxon>Bacteria</taxon>
        <taxon>Pseudomonadati</taxon>
        <taxon>Pseudomonadota</taxon>
        <taxon>Gammaproteobacteria</taxon>
        <taxon>Vibrionales</taxon>
        <taxon>Vibrionaceae</taxon>
        <taxon>Vibrio</taxon>
    </lineage>
</organism>
<dbReference type="SUPFAM" id="SSF46785">
    <property type="entry name" value="Winged helix' DNA-binding domain"/>
    <property type="match status" value="1"/>
</dbReference>
<dbReference type="GO" id="GO:1900376">
    <property type="term" value="P:regulation of secondary metabolite biosynthetic process"/>
    <property type="evidence" value="ECO:0007669"/>
    <property type="project" value="TreeGrafter"/>
</dbReference>
<gene>
    <name evidence="8" type="ORF">VEZ01S_54_00050</name>
</gene>
<reference evidence="8 9" key="1">
    <citation type="submission" date="2013-09" db="EMBL/GenBank/DDBJ databases">
        <title>Whole genome shotgun sequence of Vibrio ezurae NBRC 102218.</title>
        <authorList>
            <person name="Yoshida I."/>
            <person name="Hosoyama A."/>
            <person name="Numata M."/>
            <person name="Hashimoto M."/>
            <person name="Hosoyama Y."/>
            <person name="Tsuchikane K."/>
            <person name="Noguchi M."/>
            <person name="Hirakata S."/>
            <person name="Ichikawa N."/>
            <person name="Ohji S."/>
            <person name="Yamazoe A."/>
            <person name="Fujita N."/>
        </authorList>
    </citation>
    <scope>NUCLEOTIDE SEQUENCE [LARGE SCALE GENOMIC DNA]</scope>
    <source>
        <strain evidence="8 9">NBRC 102218</strain>
    </source>
</reference>
<evidence type="ECO:0000256" key="7">
    <source>
        <dbReference type="PIRSR" id="PIRSR602481-1"/>
    </source>
</evidence>
<dbReference type="Proteomes" id="UP000016562">
    <property type="component" value="Unassembled WGS sequence"/>
</dbReference>
<feature type="binding site" evidence="7">
    <location>
        <position position="113"/>
    </location>
    <ligand>
        <name>Zn(2+)</name>
        <dbReference type="ChEBI" id="CHEBI:29105"/>
    </ligand>
</feature>
<comment type="cofactor">
    <cofactor evidence="7">
        <name>Zn(2+)</name>
        <dbReference type="ChEBI" id="CHEBI:29105"/>
    </cofactor>
    <text evidence="7">Binds 1 zinc ion per subunit.</text>
</comment>
<dbReference type="GO" id="GO:0000976">
    <property type="term" value="F:transcription cis-regulatory region binding"/>
    <property type="evidence" value="ECO:0007669"/>
    <property type="project" value="TreeGrafter"/>
</dbReference>
<dbReference type="InterPro" id="IPR036390">
    <property type="entry name" value="WH_DNA-bd_sf"/>
</dbReference>